<dbReference type="InterPro" id="IPR010982">
    <property type="entry name" value="Lambda_DNA-bd_dom_sf"/>
</dbReference>
<dbReference type="RefSeq" id="WP_073537093.1">
    <property type="nucleotide sequence ID" value="NZ_CP018335.1"/>
</dbReference>
<organism evidence="2 3">
    <name type="scientific">Clostridium kluyveri</name>
    <dbReference type="NCBI Taxonomy" id="1534"/>
    <lineage>
        <taxon>Bacteria</taxon>
        <taxon>Bacillati</taxon>
        <taxon>Bacillota</taxon>
        <taxon>Clostridia</taxon>
        <taxon>Eubacteriales</taxon>
        <taxon>Clostridiaceae</taxon>
        <taxon>Clostridium</taxon>
    </lineage>
</organism>
<dbReference type="SUPFAM" id="SSF47413">
    <property type="entry name" value="lambda repressor-like DNA-binding domains"/>
    <property type="match status" value="1"/>
</dbReference>
<gene>
    <name evidence="2" type="ORF">BS101_00615</name>
</gene>
<evidence type="ECO:0000313" key="3">
    <source>
        <dbReference type="Proteomes" id="UP000184604"/>
    </source>
</evidence>
<evidence type="ECO:0000259" key="1">
    <source>
        <dbReference type="PROSITE" id="PS50943"/>
    </source>
</evidence>
<dbReference type="CDD" id="cd00093">
    <property type="entry name" value="HTH_XRE"/>
    <property type="match status" value="1"/>
</dbReference>
<dbReference type="Pfam" id="PF01381">
    <property type="entry name" value="HTH_3"/>
    <property type="match status" value="1"/>
</dbReference>
<reference evidence="2 3" key="1">
    <citation type="submission" date="2016-12" db="EMBL/GenBank/DDBJ databases">
        <title>Complete genome sequence of Clostridium kluyveri JZZ isolated from the pit mud of a Chinese flavor liquor-making factory.</title>
        <authorList>
            <person name="Wang Y."/>
        </authorList>
    </citation>
    <scope>NUCLEOTIDE SEQUENCE [LARGE SCALE GENOMIC DNA]</scope>
    <source>
        <strain evidence="2 3">JZZ</strain>
    </source>
</reference>
<name>A0A1L5F301_CLOKL</name>
<dbReference type="SMART" id="SM00530">
    <property type="entry name" value="HTH_XRE"/>
    <property type="match status" value="1"/>
</dbReference>
<dbReference type="EMBL" id="CP018335">
    <property type="protein sequence ID" value="APM37373.1"/>
    <property type="molecule type" value="Genomic_DNA"/>
</dbReference>
<dbReference type="Gene3D" id="1.10.260.40">
    <property type="entry name" value="lambda repressor-like DNA-binding domains"/>
    <property type="match status" value="1"/>
</dbReference>
<dbReference type="Proteomes" id="UP000184604">
    <property type="component" value="Chromosome"/>
</dbReference>
<accession>A0A1L5F301</accession>
<dbReference type="InterPro" id="IPR001387">
    <property type="entry name" value="Cro/C1-type_HTH"/>
</dbReference>
<feature type="domain" description="HTH cro/C1-type" evidence="1">
    <location>
        <begin position="26"/>
        <end position="63"/>
    </location>
</feature>
<sequence>MLKINCNKFLLALAKSGMTTTELKIKSGVGRNTISKVMNNEANVRPTIAGRLAKALDVDVEEIVYIKEN</sequence>
<dbReference type="PROSITE" id="PS50943">
    <property type="entry name" value="HTH_CROC1"/>
    <property type="match status" value="1"/>
</dbReference>
<protein>
    <recommendedName>
        <fullName evidence="1">HTH cro/C1-type domain-containing protein</fullName>
    </recommendedName>
</protein>
<proteinExistence type="predicted"/>
<dbReference type="GO" id="GO:0003677">
    <property type="term" value="F:DNA binding"/>
    <property type="evidence" value="ECO:0007669"/>
    <property type="project" value="InterPro"/>
</dbReference>
<dbReference type="AlphaFoldDB" id="A0A1L5F301"/>
<dbReference type="OrthoDB" id="1929804at2"/>
<evidence type="ECO:0000313" key="2">
    <source>
        <dbReference type="EMBL" id="APM37373.1"/>
    </source>
</evidence>